<sequence length="416" mass="43770">MRPRDDDRAGDRPEDGRAPVAGQFRRRVRDLREDPRFLREAGRIRGDLDDPAVRDGLIWSLLCEPGDGIAGALIDALGPTAALDAAFDDVRAPAAADTERPAAAALRDARRRWGPRLAPEPHLGGLRTSARIGARLLLPTDPDWPASLGDLGAHAPRALWLRGDPAALHAPGVAIVGARASSSYGEHVAGELAGELATDGLVVVSGGAYGIDGTAHRAALRAGGRTVALLAGGVDRPYPSGHAQLFERVVASGALVSELPCLSAPTKWRFLARNRLISALARATVVVEAGSRSGSLNTAAHAAELGRPLGAVPGPITSTMSAGCHRLLRDYAAQCVTSAADVRELLGAARTGSSRVPEEPDLIRLADALNVRRARDPLELARRCGLSEDRVVALLGVLELDGSAMRTERGWRAVRL</sequence>
<dbReference type="Pfam" id="PF02481">
    <property type="entry name" value="DNA_processg_A"/>
    <property type="match status" value="1"/>
</dbReference>
<organism evidence="4 5">
    <name type="scientific">Microbacterium azadirachtae</name>
    <dbReference type="NCBI Taxonomy" id="582680"/>
    <lineage>
        <taxon>Bacteria</taxon>
        <taxon>Bacillati</taxon>
        <taxon>Actinomycetota</taxon>
        <taxon>Actinomycetes</taxon>
        <taxon>Micrococcales</taxon>
        <taxon>Microbacteriaceae</taxon>
        <taxon>Microbacterium</taxon>
    </lineage>
</organism>
<dbReference type="NCBIfam" id="TIGR00732">
    <property type="entry name" value="dprA"/>
    <property type="match status" value="1"/>
</dbReference>
<dbReference type="PANTHER" id="PTHR43022:SF1">
    <property type="entry name" value="PROTEIN SMF"/>
    <property type="match status" value="1"/>
</dbReference>
<dbReference type="SUPFAM" id="SSF102405">
    <property type="entry name" value="MCP/YpsA-like"/>
    <property type="match status" value="1"/>
</dbReference>
<evidence type="ECO:0000256" key="2">
    <source>
        <dbReference type="SAM" id="MobiDB-lite"/>
    </source>
</evidence>
<comment type="similarity">
    <text evidence="1">Belongs to the DprA/Smf family.</text>
</comment>
<dbReference type="InterPro" id="IPR057666">
    <property type="entry name" value="DrpA_SLOG"/>
</dbReference>
<dbReference type="Gene3D" id="3.40.50.450">
    <property type="match status" value="1"/>
</dbReference>
<feature type="domain" description="Smf/DprA SLOG" evidence="3">
    <location>
        <begin position="136"/>
        <end position="345"/>
    </location>
</feature>
<reference evidence="4 5" key="1">
    <citation type="submission" date="2015-02" db="EMBL/GenBank/DDBJ databases">
        <title>Draft genome sequences of ten Microbacterium spp. with emphasis on heavy metal contaminated environments.</title>
        <authorList>
            <person name="Corretto E."/>
        </authorList>
    </citation>
    <scope>NUCLEOTIDE SEQUENCE [LARGE SCALE GENOMIC DNA]</scope>
    <source>
        <strain evidence="4 5">DSM 23848</strain>
    </source>
</reference>
<feature type="compositionally biased region" description="Basic and acidic residues" evidence="2">
    <location>
        <begin position="1"/>
        <end position="17"/>
    </location>
</feature>
<gene>
    <name evidence="4" type="ORF">RL72_03516</name>
</gene>
<proteinExistence type="inferred from homology"/>
<name>A0A0F0KDQ3_9MICO</name>
<evidence type="ECO:0000259" key="3">
    <source>
        <dbReference type="Pfam" id="PF02481"/>
    </source>
</evidence>
<dbReference type="GO" id="GO:0009294">
    <property type="term" value="P:DNA-mediated transformation"/>
    <property type="evidence" value="ECO:0007669"/>
    <property type="project" value="InterPro"/>
</dbReference>
<comment type="caution">
    <text evidence="4">The sequence shown here is derived from an EMBL/GenBank/DDBJ whole genome shotgun (WGS) entry which is preliminary data.</text>
</comment>
<dbReference type="Proteomes" id="UP000033448">
    <property type="component" value="Unassembled WGS sequence"/>
</dbReference>
<dbReference type="OrthoDB" id="9785707at2"/>
<evidence type="ECO:0000313" key="5">
    <source>
        <dbReference type="Proteomes" id="UP000033448"/>
    </source>
</evidence>
<keyword evidence="5" id="KW-1185">Reference proteome</keyword>
<accession>A0A0F0KDQ3</accession>
<evidence type="ECO:0000313" key="4">
    <source>
        <dbReference type="EMBL" id="KJL19042.1"/>
    </source>
</evidence>
<dbReference type="PATRIC" id="fig|582680.7.peg.3573"/>
<dbReference type="InterPro" id="IPR003488">
    <property type="entry name" value="DprA"/>
</dbReference>
<evidence type="ECO:0000256" key="1">
    <source>
        <dbReference type="ARBA" id="ARBA00006525"/>
    </source>
</evidence>
<feature type="region of interest" description="Disordered" evidence="2">
    <location>
        <begin position="1"/>
        <end position="22"/>
    </location>
</feature>
<dbReference type="EMBL" id="JYIT01000085">
    <property type="protein sequence ID" value="KJL19042.1"/>
    <property type="molecule type" value="Genomic_DNA"/>
</dbReference>
<dbReference type="PANTHER" id="PTHR43022">
    <property type="entry name" value="PROTEIN SMF"/>
    <property type="match status" value="1"/>
</dbReference>
<protein>
    <recommendedName>
        <fullName evidence="3">Smf/DprA SLOG domain-containing protein</fullName>
    </recommendedName>
</protein>
<dbReference type="AlphaFoldDB" id="A0A0F0KDQ3"/>